<name>A0ABP9XET3_9DEIO</name>
<dbReference type="RefSeq" id="WP_345454706.1">
    <property type="nucleotide sequence ID" value="NZ_BAABRV010000005.1"/>
</dbReference>
<organism evidence="5 6">
    <name type="scientific">Deinococcus aluminii</name>
    <dbReference type="NCBI Taxonomy" id="1656885"/>
    <lineage>
        <taxon>Bacteria</taxon>
        <taxon>Thermotogati</taxon>
        <taxon>Deinococcota</taxon>
        <taxon>Deinococci</taxon>
        <taxon>Deinococcales</taxon>
        <taxon>Deinococcaceae</taxon>
        <taxon>Deinococcus</taxon>
    </lineage>
</organism>
<keyword evidence="1 2" id="KW-0238">DNA-binding</keyword>
<accession>A0ABP9XET3</accession>
<evidence type="ECO:0000256" key="3">
    <source>
        <dbReference type="RuleBase" id="RU000524"/>
    </source>
</evidence>
<dbReference type="EMBL" id="BAABRV010000005">
    <property type="protein sequence ID" value="GAA5533885.1"/>
    <property type="molecule type" value="Genomic_DNA"/>
</dbReference>
<dbReference type="PROSITE" id="PS50935">
    <property type="entry name" value="SSB"/>
    <property type="match status" value="2"/>
</dbReference>
<evidence type="ECO:0000256" key="4">
    <source>
        <dbReference type="SAM" id="MobiDB-lite"/>
    </source>
</evidence>
<feature type="compositionally biased region" description="Low complexity" evidence="4">
    <location>
        <begin position="246"/>
        <end position="269"/>
    </location>
</feature>
<dbReference type="SUPFAM" id="SSF50249">
    <property type="entry name" value="Nucleic acid-binding proteins"/>
    <property type="match status" value="2"/>
</dbReference>
<dbReference type="Proteomes" id="UP001404956">
    <property type="component" value="Unassembled WGS sequence"/>
</dbReference>
<evidence type="ECO:0000313" key="5">
    <source>
        <dbReference type="EMBL" id="GAA5533885.1"/>
    </source>
</evidence>
<proteinExistence type="inferred from homology"/>
<protein>
    <recommendedName>
        <fullName evidence="2 3">Single-stranded DNA-binding protein</fullName>
        <shortName evidence="2">SSB</shortName>
    </recommendedName>
</protein>
<reference evidence="5 6" key="1">
    <citation type="submission" date="2024-02" db="EMBL/GenBank/DDBJ databases">
        <title>Deinococcus aluminii NBRC 112889.</title>
        <authorList>
            <person name="Ichikawa N."/>
            <person name="Katano-Makiyama Y."/>
            <person name="Hidaka K."/>
        </authorList>
    </citation>
    <scope>NUCLEOTIDE SEQUENCE [LARGE SCALE GENOMIC DNA]</scope>
    <source>
        <strain evidence="5 6">NBRC 112889</strain>
    </source>
</reference>
<dbReference type="Gene3D" id="2.40.50.140">
    <property type="entry name" value="Nucleic acid-binding proteins"/>
    <property type="match status" value="2"/>
</dbReference>
<evidence type="ECO:0000313" key="6">
    <source>
        <dbReference type="Proteomes" id="UP001404956"/>
    </source>
</evidence>
<dbReference type="NCBIfam" id="TIGR00621">
    <property type="entry name" value="ssb"/>
    <property type="match status" value="2"/>
</dbReference>
<sequence>MKNLNAVLILGALAREGELRYTPSGTAVLDLTVAGERTVTGADGKDRTIPFYENVQALGKTAEAIAERGYTAGTVLLVQGQLDYSQWTDDQGVKRSMLRTRLTGVCREVAGEAQLVQDGGGNQRLAGGLNQVEVTGNLAADAELRYTPAGDAVLELRLGVNEKYKDRQNQMQEKTHWVTVTLWREQAERAADLKKGDAVYVQGALVDDTWTDRDGNKRRSKKVEASLCVPLARSGNGNGNARPAREPVAAAQPARAAARTTLQAAPAPQRSGGLDIDQGLDDFPPEERDLPF</sequence>
<gene>
    <name evidence="5" type="primary">ssb_1</name>
    <name evidence="5" type="ORF">Dalu01_02293</name>
</gene>
<comment type="caution">
    <text evidence="2">Lacks conserved residue(s) required for the propagation of feature annotation.</text>
</comment>
<dbReference type="PANTHER" id="PTHR10302">
    <property type="entry name" value="SINGLE-STRANDED DNA-BINDING PROTEIN"/>
    <property type="match status" value="1"/>
</dbReference>
<dbReference type="InterPro" id="IPR012340">
    <property type="entry name" value="NA-bd_OB-fold"/>
</dbReference>
<dbReference type="InterPro" id="IPR000424">
    <property type="entry name" value="Primosome_PriB/ssb"/>
</dbReference>
<dbReference type="Pfam" id="PF00436">
    <property type="entry name" value="SSB"/>
    <property type="match status" value="2"/>
</dbReference>
<dbReference type="HAMAP" id="MF_00984">
    <property type="entry name" value="SSB"/>
    <property type="match status" value="1"/>
</dbReference>
<evidence type="ECO:0000256" key="2">
    <source>
        <dbReference type="HAMAP-Rule" id="MF_00984"/>
    </source>
</evidence>
<dbReference type="GO" id="GO:0003677">
    <property type="term" value="F:DNA binding"/>
    <property type="evidence" value="ECO:0007669"/>
    <property type="project" value="UniProtKB-KW"/>
</dbReference>
<keyword evidence="6" id="KW-1185">Reference proteome</keyword>
<dbReference type="InterPro" id="IPR011344">
    <property type="entry name" value="ssDNA-bd"/>
</dbReference>
<comment type="caution">
    <text evidence="5">The sequence shown here is derived from an EMBL/GenBank/DDBJ whole genome shotgun (WGS) entry which is preliminary data.</text>
</comment>
<feature type="region of interest" description="Disordered" evidence="4">
    <location>
        <begin position="232"/>
        <end position="292"/>
    </location>
</feature>
<evidence type="ECO:0000256" key="1">
    <source>
        <dbReference type="ARBA" id="ARBA00023125"/>
    </source>
</evidence>
<dbReference type="CDD" id="cd04496">
    <property type="entry name" value="SSB_OBF"/>
    <property type="match status" value="2"/>
</dbReference>
<dbReference type="PANTHER" id="PTHR10302:SF27">
    <property type="entry name" value="SINGLE-STRANDED DNA-BINDING PROTEIN"/>
    <property type="match status" value="1"/>
</dbReference>